<comment type="caution">
    <text evidence="3">The sequence shown here is derived from an EMBL/GenBank/DDBJ whole genome shotgun (WGS) entry which is preliminary data.</text>
</comment>
<evidence type="ECO:0000313" key="3">
    <source>
        <dbReference type="EMBL" id="MFD0860854.1"/>
    </source>
</evidence>
<keyword evidence="1" id="KW-1133">Transmembrane helix</keyword>
<evidence type="ECO:0000259" key="2">
    <source>
        <dbReference type="Pfam" id="PF14258"/>
    </source>
</evidence>
<accession>A0ABW3CVG7</accession>
<keyword evidence="1" id="KW-0472">Membrane</keyword>
<feature type="domain" description="DUF4350" evidence="2">
    <location>
        <begin position="86"/>
        <end position="232"/>
    </location>
</feature>
<reference evidence="4" key="1">
    <citation type="journal article" date="2019" name="Int. J. Syst. Evol. Microbiol.">
        <title>The Global Catalogue of Microorganisms (GCM) 10K type strain sequencing project: providing services to taxonomists for standard genome sequencing and annotation.</title>
        <authorList>
            <consortium name="The Broad Institute Genomics Platform"/>
            <consortium name="The Broad Institute Genome Sequencing Center for Infectious Disease"/>
            <person name="Wu L."/>
            <person name="Ma J."/>
        </authorList>
    </citation>
    <scope>NUCLEOTIDE SEQUENCE [LARGE SCALE GENOMIC DNA]</scope>
    <source>
        <strain evidence="4">CCUG 62952</strain>
    </source>
</reference>
<evidence type="ECO:0000256" key="1">
    <source>
        <dbReference type="SAM" id="Phobius"/>
    </source>
</evidence>
<sequence length="406" mass="47823">MSRNILIAVGLIAVVLLGMVLLDFSVSRKVDWQESYSERHSKPYGTLVFHEQLPSLFPKKKIRTIYHTPYNYLIAHSEYSHSDHIAKGIYMVVGFADRLGYYSVEELKYFVETGNSVFISGKNIPALLNEILHTAVDSVNTIENKASLLFEESALSDRNVVLDSIYQDYYFRKIPTDSIQILGKTVTALGEKPNYIRVQRGEGAFYVHLQPKAFTNYQLLKEENYKYIEGLLSYLPNEDIYYDSYYKYYDDDTPYTERAESHSNLSYLKSQDSFRWAWYVLWLFVILFMIFAAKRRQRVIKIISPLQNTSLAFVKTIANLYFDRYDHENLIHKKITYFLERIRTDFRLQTEKLDDHFIEELTSKSGQKRDKVAPLIHYIVWLKNNKYHGEQQLIALNKFIEDFYTS</sequence>
<dbReference type="Proteomes" id="UP001596978">
    <property type="component" value="Unassembled WGS sequence"/>
</dbReference>
<organism evidence="3 4">
    <name type="scientific">Sungkyunkwania multivorans</name>
    <dbReference type="NCBI Taxonomy" id="1173618"/>
    <lineage>
        <taxon>Bacteria</taxon>
        <taxon>Pseudomonadati</taxon>
        <taxon>Bacteroidota</taxon>
        <taxon>Flavobacteriia</taxon>
        <taxon>Flavobacteriales</taxon>
        <taxon>Flavobacteriaceae</taxon>
        <taxon>Sungkyunkwania</taxon>
    </lineage>
</organism>
<evidence type="ECO:0000313" key="4">
    <source>
        <dbReference type="Proteomes" id="UP001596978"/>
    </source>
</evidence>
<dbReference type="EMBL" id="JBHTJH010000002">
    <property type="protein sequence ID" value="MFD0860854.1"/>
    <property type="molecule type" value="Genomic_DNA"/>
</dbReference>
<dbReference type="RefSeq" id="WP_386402769.1">
    <property type="nucleotide sequence ID" value="NZ_JBHTJH010000002.1"/>
</dbReference>
<feature type="transmembrane region" description="Helical" evidence="1">
    <location>
        <begin position="276"/>
        <end position="293"/>
    </location>
</feature>
<keyword evidence="4" id="KW-1185">Reference proteome</keyword>
<dbReference type="Pfam" id="PF14258">
    <property type="entry name" value="DUF4350"/>
    <property type="match status" value="1"/>
</dbReference>
<gene>
    <name evidence="3" type="ORF">ACFQ1M_01430</name>
</gene>
<keyword evidence="1" id="KW-0812">Transmembrane</keyword>
<protein>
    <submittedName>
        <fullName evidence="3">DUF4350 domain-containing protein</fullName>
    </submittedName>
</protein>
<proteinExistence type="predicted"/>
<name>A0ABW3CVG7_9FLAO</name>
<dbReference type="InterPro" id="IPR025646">
    <property type="entry name" value="DUF4350"/>
</dbReference>